<evidence type="ECO:0000313" key="3">
    <source>
        <dbReference type="EMBL" id="MBD2184564.1"/>
    </source>
</evidence>
<proteinExistence type="predicted"/>
<feature type="compositionally biased region" description="Basic and acidic residues" evidence="1">
    <location>
        <begin position="165"/>
        <end position="178"/>
    </location>
</feature>
<reference evidence="3" key="1">
    <citation type="journal article" date="2015" name="ISME J.">
        <title>Draft Genome Sequence of Streptomyces incarnatus NRRL8089, which Produces the Nucleoside Antibiotic Sinefungin.</title>
        <authorList>
            <person name="Oshima K."/>
            <person name="Hattori M."/>
            <person name="Shimizu H."/>
            <person name="Fukuda K."/>
            <person name="Nemoto M."/>
            <person name="Inagaki K."/>
            <person name="Tamura T."/>
        </authorList>
    </citation>
    <scope>NUCLEOTIDE SEQUENCE</scope>
    <source>
        <strain evidence="3">FACHB-1375</strain>
    </source>
</reference>
<evidence type="ECO:0000313" key="4">
    <source>
        <dbReference type="Proteomes" id="UP000641646"/>
    </source>
</evidence>
<dbReference type="Pfam" id="PF03432">
    <property type="entry name" value="Relaxase"/>
    <property type="match status" value="1"/>
</dbReference>
<evidence type="ECO:0000259" key="2">
    <source>
        <dbReference type="Pfam" id="PF03432"/>
    </source>
</evidence>
<dbReference type="AlphaFoldDB" id="A0A926VIQ3"/>
<reference evidence="3" key="2">
    <citation type="submission" date="2020-08" db="EMBL/GenBank/DDBJ databases">
        <authorList>
            <person name="Chen M."/>
            <person name="Teng W."/>
            <person name="Zhao L."/>
            <person name="Hu C."/>
            <person name="Zhou Y."/>
            <person name="Han B."/>
            <person name="Song L."/>
            <person name="Shu W."/>
        </authorList>
    </citation>
    <scope>NUCLEOTIDE SEQUENCE</scope>
    <source>
        <strain evidence="3">FACHB-1375</strain>
    </source>
</reference>
<organism evidence="3 4">
    <name type="scientific">Aerosakkonema funiforme FACHB-1375</name>
    <dbReference type="NCBI Taxonomy" id="2949571"/>
    <lineage>
        <taxon>Bacteria</taxon>
        <taxon>Bacillati</taxon>
        <taxon>Cyanobacteriota</taxon>
        <taxon>Cyanophyceae</taxon>
        <taxon>Oscillatoriophycideae</taxon>
        <taxon>Aerosakkonematales</taxon>
        <taxon>Aerosakkonemataceae</taxon>
        <taxon>Aerosakkonema</taxon>
    </lineage>
</organism>
<keyword evidence="4" id="KW-1185">Reference proteome</keyword>
<dbReference type="RefSeq" id="WP_190471186.1">
    <property type="nucleotide sequence ID" value="NZ_JACJPW010000087.1"/>
</dbReference>
<dbReference type="InterPro" id="IPR005094">
    <property type="entry name" value="Endonuclease_MobA/VirD2"/>
</dbReference>
<name>A0A926VIQ3_9CYAN</name>
<protein>
    <submittedName>
        <fullName evidence="3">Relaxase/mobilization nuclease domain-containing protein</fullName>
    </submittedName>
</protein>
<feature type="domain" description="MobA/VirD2-like nuclease" evidence="2">
    <location>
        <begin position="17"/>
        <end position="142"/>
    </location>
</feature>
<gene>
    <name evidence="3" type="ORF">H6G03_26425</name>
</gene>
<evidence type="ECO:0000256" key="1">
    <source>
        <dbReference type="SAM" id="MobiDB-lite"/>
    </source>
</evidence>
<accession>A0A926VIQ3</accession>
<comment type="caution">
    <text evidence="3">The sequence shown here is derived from an EMBL/GenBank/DDBJ whole genome shotgun (WGS) entry which is preliminary data.</text>
</comment>
<dbReference type="EMBL" id="JACJPW010000087">
    <property type="protein sequence ID" value="MBD2184564.1"/>
    <property type="molecule type" value="Genomic_DNA"/>
</dbReference>
<dbReference type="Proteomes" id="UP000641646">
    <property type="component" value="Unassembled WGS sequence"/>
</dbReference>
<feature type="region of interest" description="Disordered" evidence="1">
    <location>
        <begin position="154"/>
        <end position="182"/>
    </location>
</feature>
<sequence>MIGKIGKGKGFAGLTKYILEKEEAELLCTNLAGETPQDFYRQLSATRQFNTRVQSPVSHISISFAPDERPAQEQLKQIVEGTLIRMGFDKNLYFAATHSDRNHFHLHIAASRIDSDGECVSDWWDKRRLEKALRGLEEEFDLTPVKSSWEVNRAAPSTGQKRRMMREEKEYSEGKRDTPPQLPVIDKIQDEIENTIAHSKNFTNYVKALQERGVSVAAKVTREGVVDGLRYEMEGVRFTASKLGHAQKPTILGLQRQGISFELERDAAMLAKIAYSNKKRDNRSPATIEKLIKSNPVNRNLVIPPNHHLGNGQSYPPTTDTPNKLMPAMMETLPGNSEPIFTHYWQEINSLLNASEISPAIPANRELWEKNMLFSATLGLQTANISSHPDWQIATFGERYHALHHLPTQMLIIAEPGQDTQIRYAAKKGCQRLACNFSEAEKQVFVNQQENSSQLKQKTHQQLDL</sequence>